<dbReference type="OrthoDB" id="3895589at2"/>
<dbReference type="EMBL" id="CP029189">
    <property type="protein sequence ID" value="QES59320.1"/>
    <property type="molecule type" value="Genomic_DNA"/>
</dbReference>
<dbReference type="InterPro" id="IPR051324">
    <property type="entry name" value="Stress/Tellurium_Resist"/>
</dbReference>
<dbReference type="InterPro" id="IPR003325">
    <property type="entry name" value="TerD"/>
</dbReference>
<protein>
    <submittedName>
        <fullName evidence="3">Stress protein</fullName>
    </submittedName>
</protein>
<dbReference type="Gene3D" id="2.60.60.30">
    <property type="entry name" value="sav2460 like domains"/>
    <property type="match status" value="1"/>
</dbReference>
<gene>
    <name evidence="3" type="ORF">DEJ51_31170</name>
</gene>
<proteinExistence type="inferred from homology"/>
<sequence>MLTARLLAGALNGQAVATVIQRNGTQVSDAIEVVGLTPEERTLCTAAFGVHAQQQRGAWYLPQKLSLKAGAVNLPHLIRQRPVHALTMAADDNIHIGTVENADTVLLWALLIPLFETLMEPVRIRAAGPVGSTEEQRQLWSGVEERFAHLGLDGDVLARFRFGGGWHALDRVGQQDARLELMHSLAAGDLTQLVARHRMRQLQPLMEGFAKKAKRGTPLARRVLTRALQPVVSGYFAGNWLAVLDYLQAAPHADEEVITALPEPRLYVGMASQAADMAAEAGIPEDEIHAVLAAFLGGASSLSPVEERQEALREWWVAFDQAHTVQAPGMRSLWGLVDQEIITLSGDDRGPTPQLYRQVMPSTVNERVDQLWATMTLQRQSRSIVSNPLPHQVMADAFGPAVEFWHGVALTAWFVCEGPYSRAPLSGVADYYSRPLSTLQAAGCPIDPRLFDDLRNAEQHLGPEETITKDTQLSADTSFGSITMTTSIGFTTRREGFERVRDIVTRHRRAWADKYLDTYLQQLWRTELEDVARAHHRFVAAKGRPPTLIQFAQFATTAANHWTGGDLGALYTAIGEPAPTQQERPTRLLRGDGYDFARSVYQALGGKPVDHDTMMDNPEESRRQWQLSRLASESLRYLQLQEALGEPPSAKQFGTQRLAWPWPGEEAEGWPILQRAISILTNGSASPAPLPPPLGIPALREEHSQGRSEIGQIRHLTKGANAPLQTEPVSVHITTAGAPVDVSAVLLARNGKVRDDHDLVFYNHPLQDGIRAAKDTITADLACVPADVSRINIIVSIDLEAEPTAVFDHRTTWRADITQNSSSTLSFSPEPFASGETVAIAVELYRHTTWWKIRAIGQGYDTGLAGLAVDFGIDVDS</sequence>
<comment type="similarity">
    <text evidence="1">Belongs to the CAPAB/TerDEXZ family.</text>
</comment>
<evidence type="ECO:0000313" key="3">
    <source>
        <dbReference type="EMBL" id="QES59320.1"/>
    </source>
</evidence>
<evidence type="ECO:0000256" key="1">
    <source>
        <dbReference type="ARBA" id="ARBA00008775"/>
    </source>
</evidence>
<reference evidence="3 4" key="1">
    <citation type="submission" date="2018-05" db="EMBL/GenBank/DDBJ databases">
        <title>Streptomyces venezuelae.</title>
        <authorList>
            <person name="Kim W."/>
            <person name="Lee N."/>
            <person name="Cho B.-K."/>
        </authorList>
    </citation>
    <scope>NUCLEOTIDE SEQUENCE [LARGE SCALE GENOMIC DNA]</scope>
    <source>
        <strain evidence="3 4">ATCC 21018</strain>
    </source>
</reference>
<name>A0A5P2DXW2_STRVZ</name>
<dbReference type="Pfam" id="PF02342">
    <property type="entry name" value="TerD"/>
    <property type="match status" value="1"/>
</dbReference>
<dbReference type="Proteomes" id="UP000324101">
    <property type="component" value="Chromosome"/>
</dbReference>
<feature type="domain" description="TerD" evidence="2">
    <location>
        <begin position="734"/>
        <end position="871"/>
    </location>
</feature>
<dbReference type="PANTHER" id="PTHR32097">
    <property type="entry name" value="CAMP-BINDING PROTEIN 1-RELATED"/>
    <property type="match status" value="1"/>
</dbReference>
<accession>A0A5P2DXW2</accession>
<evidence type="ECO:0000313" key="4">
    <source>
        <dbReference type="Proteomes" id="UP000324101"/>
    </source>
</evidence>
<evidence type="ECO:0000259" key="2">
    <source>
        <dbReference type="Pfam" id="PF02342"/>
    </source>
</evidence>
<dbReference type="PANTHER" id="PTHR32097:SF4">
    <property type="entry name" value="GENERAL STRESS PROTEIN 16U"/>
    <property type="match status" value="1"/>
</dbReference>
<dbReference type="AlphaFoldDB" id="A0A5P2DXW2"/>
<dbReference type="CDD" id="cd06974">
    <property type="entry name" value="TerD_like"/>
    <property type="match status" value="1"/>
</dbReference>
<organism evidence="3 4">
    <name type="scientific">Streptomyces venezuelae</name>
    <dbReference type="NCBI Taxonomy" id="54571"/>
    <lineage>
        <taxon>Bacteria</taxon>
        <taxon>Bacillati</taxon>
        <taxon>Actinomycetota</taxon>
        <taxon>Actinomycetes</taxon>
        <taxon>Kitasatosporales</taxon>
        <taxon>Streptomycetaceae</taxon>
        <taxon>Streptomyces</taxon>
    </lineage>
</organism>